<dbReference type="PROSITE" id="PS52045">
    <property type="entry name" value="NEPROSIN_PEP_CD"/>
    <property type="match status" value="1"/>
</dbReference>
<accession>A0AAV8GFZ1</accession>
<keyword evidence="1" id="KW-0732">Signal</keyword>
<dbReference type="EMBL" id="JAMFTS010000002">
    <property type="protein sequence ID" value="KAJ4784523.1"/>
    <property type="molecule type" value="Genomic_DNA"/>
</dbReference>
<dbReference type="EMBL" id="JAMFTS010000001">
    <property type="protein sequence ID" value="KAJ4803155.1"/>
    <property type="molecule type" value="Genomic_DNA"/>
</dbReference>
<feature type="domain" description="Neprosin PEP catalytic" evidence="2">
    <location>
        <begin position="20"/>
        <end position="273"/>
    </location>
</feature>
<comment type="caution">
    <text evidence="4">The sequence shown here is derived from an EMBL/GenBank/DDBJ whole genome shotgun (WGS) entry which is preliminary data.</text>
</comment>
<sequence>MASKIVLVSAIILFVLNHAQAENNTEFAGYRSKGQLGKWHGVRAKINVWPINDVLYLSRSSAYIAVHNGAEQIAAGVHVYPEMYKDYNLRFFTYWTAGDGTKRGCYNLDCPGFVLADGANIHPGHSLWPLSDINLGMRYITLRIKKDEETGDWSLYREDKGGPIGGMTLVGWWPKTLFNGLVDSGNEIEWTGSVFYPSDETPPTMGSQLFPKMLEGGAAHFYDCYGFTTTGSIYEYDYQPYPVVTKPECYNVSLWYDTGKPGYKHFFYGGRCPDPEPPSV</sequence>
<keyword evidence="5" id="KW-1185">Reference proteome</keyword>
<reference evidence="4" key="1">
    <citation type="submission" date="2022-08" db="EMBL/GenBank/DDBJ databases">
        <authorList>
            <person name="Marques A."/>
        </authorList>
    </citation>
    <scope>NUCLEOTIDE SEQUENCE</scope>
    <source>
        <strain evidence="4">RhyPub2mFocal</strain>
        <tissue evidence="4">Leaves</tissue>
    </source>
</reference>
<proteinExistence type="predicted"/>
<dbReference type="Gene3D" id="3.90.1320.10">
    <property type="entry name" value="Outer-capsid protein sigma 3, large lobe"/>
    <property type="match status" value="1"/>
</dbReference>
<evidence type="ECO:0000256" key="1">
    <source>
        <dbReference type="SAM" id="SignalP"/>
    </source>
</evidence>
<dbReference type="AlphaFoldDB" id="A0AAV8GFZ1"/>
<name>A0AAV8GFZ1_9POAL</name>
<protein>
    <submittedName>
        <fullName evidence="4">NEP-interacting protein (DUF239)</fullName>
    </submittedName>
</protein>
<evidence type="ECO:0000313" key="5">
    <source>
        <dbReference type="Proteomes" id="UP001140206"/>
    </source>
</evidence>
<dbReference type="Proteomes" id="UP001140206">
    <property type="component" value="Chromosome 2"/>
</dbReference>
<dbReference type="InterPro" id="IPR004314">
    <property type="entry name" value="Neprosin"/>
</dbReference>
<feature type="signal peptide" evidence="1">
    <location>
        <begin position="1"/>
        <end position="21"/>
    </location>
</feature>
<gene>
    <name evidence="4" type="ORF">LUZ62_015721</name>
    <name evidence="3" type="ORF">LUZ62_035769</name>
</gene>
<evidence type="ECO:0000313" key="3">
    <source>
        <dbReference type="EMBL" id="KAJ4784523.1"/>
    </source>
</evidence>
<feature type="chain" id="PRO_5044716473" evidence="1">
    <location>
        <begin position="22"/>
        <end position="280"/>
    </location>
</feature>
<dbReference type="InterPro" id="IPR053168">
    <property type="entry name" value="Glutamic_endopeptidase"/>
</dbReference>
<organism evidence="4 5">
    <name type="scientific">Rhynchospora pubera</name>
    <dbReference type="NCBI Taxonomy" id="906938"/>
    <lineage>
        <taxon>Eukaryota</taxon>
        <taxon>Viridiplantae</taxon>
        <taxon>Streptophyta</taxon>
        <taxon>Embryophyta</taxon>
        <taxon>Tracheophyta</taxon>
        <taxon>Spermatophyta</taxon>
        <taxon>Magnoliopsida</taxon>
        <taxon>Liliopsida</taxon>
        <taxon>Poales</taxon>
        <taxon>Cyperaceae</taxon>
        <taxon>Cyperoideae</taxon>
        <taxon>Rhynchosporeae</taxon>
        <taxon>Rhynchospora</taxon>
    </lineage>
</organism>
<evidence type="ECO:0000313" key="4">
    <source>
        <dbReference type="EMBL" id="KAJ4803155.1"/>
    </source>
</evidence>
<dbReference type="Proteomes" id="UP001140206">
    <property type="component" value="Chromosome 1"/>
</dbReference>
<dbReference type="PANTHER" id="PTHR31589:SF104">
    <property type="entry name" value="OS07G0422700 PROTEIN"/>
    <property type="match status" value="1"/>
</dbReference>
<dbReference type="Pfam" id="PF03080">
    <property type="entry name" value="Neprosin"/>
    <property type="match status" value="1"/>
</dbReference>
<dbReference type="PANTHER" id="PTHR31589">
    <property type="entry name" value="PROTEIN, PUTATIVE (DUF239)-RELATED-RELATED"/>
    <property type="match status" value="1"/>
</dbReference>
<evidence type="ECO:0000259" key="2">
    <source>
        <dbReference type="PROSITE" id="PS52045"/>
    </source>
</evidence>